<dbReference type="EMBL" id="QUWV01000070">
    <property type="protein sequence ID" value="RFD19866.1"/>
    <property type="molecule type" value="Genomic_DNA"/>
</dbReference>
<sequence length="139" mass="14596">MIDKHDHSVPHPAHIVIASAHDLALVMAVPEAIRMGCTVVSPPGAGCFMGAAWWVALTADCPLPGLLDCGQAAGYAAAALHAGVRGIIVAAPDPQHHALASLAQGMGARVLRQRPRALELPVRGARDVLDRYLRTRHVS</sequence>
<dbReference type="Proteomes" id="UP000262371">
    <property type="component" value="Unassembled WGS sequence"/>
</dbReference>
<protein>
    <submittedName>
        <fullName evidence="1">Uncharacterized protein</fullName>
    </submittedName>
</protein>
<keyword evidence="2" id="KW-1185">Reference proteome</keyword>
<dbReference type="OrthoDB" id="7218549at2"/>
<dbReference type="AlphaFoldDB" id="A0A371Z046"/>
<proteinExistence type="predicted"/>
<accession>A0A371Z046</accession>
<gene>
    <name evidence="1" type="ORF">DY926_08770</name>
</gene>
<comment type="caution">
    <text evidence="1">The sequence shown here is derived from an EMBL/GenBank/DDBJ whole genome shotgun (WGS) entry which is preliminary data.</text>
</comment>
<evidence type="ECO:0000313" key="1">
    <source>
        <dbReference type="EMBL" id="RFD19866.1"/>
    </source>
</evidence>
<name>A0A371Z046_9PROT</name>
<organism evidence="1 2">
    <name type="scientific">Komagataeibacter melaceti</name>
    <dbReference type="NCBI Taxonomy" id="2766577"/>
    <lineage>
        <taxon>Bacteria</taxon>
        <taxon>Pseudomonadati</taxon>
        <taxon>Pseudomonadota</taxon>
        <taxon>Alphaproteobacteria</taxon>
        <taxon>Acetobacterales</taxon>
        <taxon>Acetobacteraceae</taxon>
        <taxon>Komagataeibacter</taxon>
    </lineage>
</organism>
<dbReference type="RefSeq" id="WP_116703021.1">
    <property type="nucleotide sequence ID" value="NZ_QUWV01000070.1"/>
</dbReference>
<evidence type="ECO:0000313" key="2">
    <source>
        <dbReference type="Proteomes" id="UP000262371"/>
    </source>
</evidence>
<reference evidence="1 2" key="1">
    <citation type="submission" date="2018-08" db="EMBL/GenBank/DDBJ databases">
        <title>Komagataeibacter sp. AV 382.</title>
        <authorList>
            <person name="Skraban J."/>
            <person name="Trcek J."/>
        </authorList>
    </citation>
    <scope>NUCLEOTIDE SEQUENCE [LARGE SCALE GENOMIC DNA]</scope>
    <source>
        <strain evidence="1 2">AV 382</strain>
    </source>
</reference>